<protein>
    <recommendedName>
        <fullName evidence="4">Ig-like domain-containing protein</fullName>
    </recommendedName>
</protein>
<dbReference type="Ensembl" id="ENSCPBT00000007056.1">
    <property type="protein sequence ID" value="ENSCPBP00000005808.1"/>
    <property type="gene ID" value="ENSCPBG00000004629.1"/>
</dbReference>
<evidence type="ECO:0000259" key="4">
    <source>
        <dbReference type="PROSITE" id="PS50835"/>
    </source>
</evidence>
<name>A0A8C3FBB5_CHRPI</name>
<keyword evidence="2" id="KW-0325">Glycoprotein</keyword>
<accession>A0A8C3FBB5</accession>
<keyword evidence="6" id="KW-1185">Reference proteome</keyword>
<dbReference type="Proteomes" id="UP000694380">
    <property type="component" value="Unplaced"/>
</dbReference>
<reference evidence="5" key="1">
    <citation type="submission" date="2025-08" db="UniProtKB">
        <authorList>
            <consortium name="Ensembl"/>
        </authorList>
    </citation>
    <scope>IDENTIFICATION</scope>
</reference>
<evidence type="ECO:0000256" key="3">
    <source>
        <dbReference type="SAM" id="MobiDB-lite"/>
    </source>
</evidence>
<evidence type="ECO:0000313" key="6">
    <source>
        <dbReference type="Proteomes" id="UP000694380"/>
    </source>
</evidence>
<reference evidence="5" key="2">
    <citation type="submission" date="2025-09" db="UniProtKB">
        <authorList>
            <consortium name="Ensembl"/>
        </authorList>
    </citation>
    <scope>IDENTIFICATION</scope>
</reference>
<dbReference type="InterPro" id="IPR003006">
    <property type="entry name" value="Ig/MHC_CS"/>
</dbReference>
<dbReference type="SMART" id="SM00407">
    <property type="entry name" value="IGc1"/>
    <property type="match status" value="1"/>
</dbReference>
<dbReference type="InterPro" id="IPR003597">
    <property type="entry name" value="Ig_C1-set"/>
</dbReference>
<evidence type="ECO:0000256" key="2">
    <source>
        <dbReference type="ARBA" id="ARBA00023180"/>
    </source>
</evidence>
<dbReference type="InterPro" id="IPR036179">
    <property type="entry name" value="Ig-like_dom_sf"/>
</dbReference>
<dbReference type="PROSITE" id="PS00290">
    <property type="entry name" value="IG_MHC"/>
    <property type="match status" value="1"/>
</dbReference>
<evidence type="ECO:0000313" key="5">
    <source>
        <dbReference type="Ensembl" id="ENSCPBP00000005808.1"/>
    </source>
</evidence>
<keyword evidence="1" id="KW-1015">Disulfide bond</keyword>
<dbReference type="CDD" id="cd00098">
    <property type="entry name" value="IgC1"/>
    <property type="match status" value="1"/>
</dbReference>
<proteinExistence type="predicted"/>
<evidence type="ECO:0000256" key="1">
    <source>
        <dbReference type="ARBA" id="ARBA00023157"/>
    </source>
</evidence>
<dbReference type="InterPro" id="IPR051755">
    <property type="entry name" value="Ig-like_CS_Receptor"/>
</dbReference>
<organism evidence="5 6">
    <name type="scientific">Chrysemys picta bellii</name>
    <name type="common">Western painted turtle</name>
    <name type="synonym">Emys bellii</name>
    <dbReference type="NCBI Taxonomy" id="8478"/>
    <lineage>
        <taxon>Eukaryota</taxon>
        <taxon>Metazoa</taxon>
        <taxon>Chordata</taxon>
        <taxon>Craniata</taxon>
        <taxon>Vertebrata</taxon>
        <taxon>Euteleostomi</taxon>
        <taxon>Archelosauria</taxon>
        <taxon>Testudinata</taxon>
        <taxon>Testudines</taxon>
        <taxon>Cryptodira</taxon>
        <taxon>Durocryptodira</taxon>
        <taxon>Testudinoidea</taxon>
        <taxon>Emydidae</taxon>
        <taxon>Chrysemys</taxon>
    </lineage>
</organism>
<sequence length="278" mass="30088">KCGTHSPGGVCGWVLTVCPELGAGAFALLLGVSKFPSRERFLPNTGDSQRLLPRTGFGNCNLTVTRGVSYPTILNWGYLCNLHSDWLMGVTHNYASRHGPRTVSLIPAAPRLSIPQRSAGTDAETSFPCHVWGFYPQDVTVTWLRDGRVLTNATHSAPQRNPDGTFNLTLTYTFTPSASDSGSIFSCHVTHAALAQPLREEFPLDVTGEGCWAPSWMLWAEGGTQLSLTWAPRGAATALAIYCRRRRRRPEGNRGRCHGPVGGGGVALSQKEQRVQGG</sequence>
<dbReference type="GeneTree" id="ENSGT00950000185048"/>
<dbReference type="InterPro" id="IPR013783">
    <property type="entry name" value="Ig-like_fold"/>
</dbReference>
<feature type="region of interest" description="Disordered" evidence="3">
    <location>
        <begin position="250"/>
        <end position="278"/>
    </location>
</feature>
<dbReference type="SUPFAM" id="SSF48726">
    <property type="entry name" value="Immunoglobulin"/>
    <property type="match status" value="1"/>
</dbReference>
<dbReference type="PANTHER" id="PTHR19971">
    <property type="entry name" value="SIGNAL-REGULATORY PROTEIN BETA"/>
    <property type="match status" value="1"/>
</dbReference>
<dbReference type="Gene3D" id="2.60.40.10">
    <property type="entry name" value="Immunoglobulins"/>
    <property type="match status" value="1"/>
</dbReference>
<dbReference type="Pfam" id="PF07654">
    <property type="entry name" value="C1-set"/>
    <property type="match status" value="1"/>
</dbReference>
<dbReference type="AlphaFoldDB" id="A0A8C3FBB5"/>
<dbReference type="PROSITE" id="PS50835">
    <property type="entry name" value="IG_LIKE"/>
    <property type="match status" value="1"/>
</dbReference>
<feature type="domain" description="Ig-like" evidence="4">
    <location>
        <begin position="110"/>
        <end position="203"/>
    </location>
</feature>
<dbReference type="InterPro" id="IPR007110">
    <property type="entry name" value="Ig-like_dom"/>
</dbReference>